<dbReference type="OrthoDB" id="7068874at2"/>
<dbReference type="AlphaFoldDB" id="A0A415E5V3"/>
<evidence type="ECO:0000313" key="3">
    <source>
        <dbReference type="EMBL" id="RHJ89157.1"/>
    </source>
</evidence>
<dbReference type="SUPFAM" id="SSF55008">
    <property type="entry name" value="HMA, heavy metal-associated domain"/>
    <property type="match status" value="1"/>
</dbReference>
<dbReference type="GO" id="GO:0046872">
    <property type="term" value="F:metal ion binding"/>
    <property type="evidence" value="ECO:0007669"/>
    <property type="project" value="UniProtKB-KW"/>
</dbReference>
<dbReference type="PROSITE" id="PS50846">
    <property type="entry name" value="HMA_2"/>
    <property type="match status" value="1"/>
</dbReference>
<organism evidence="3 4">
    <name type="scientific">Emergencia timonensis</name>
    <dbReference type="NCBI Taxonomy" id="1776384"/>
    <lineage>
        <taxon>Bacteria</taxon>
        <taxon>Bacillati</taxon>
        <taxon>Bacillota</taxon>
        <taxon>Clostridia</taxon>
        <taxon>Peptostreptococcales</taxon>
        <taxon>Anaerovoracaceae</taxon>
        <taxon>Emergencia</taxon>
    </lineage>
</organism>
<dbReference type="InterPro" id="IPR006121">
    <property type="entry name" value="HMA_dom"/>
</dbReference>
<proteinExistence type="predicted"/>
<dbReference type="Proteomes" id="UP000284841">
    <property type="component" value="Unassembled WGS sequence"/>
</dbReference>
<keyword evidence="1" id="KW-0479">Metal-binding</keyword>
<feature type="domain" description="HMA" evidence="2">
    <location>
        <begin position="1"/>
        <end position="69"/>
    </location>
</feature>
<dbReference type="InterPro" id="IPR036163">
    <property type="entry name" value="HMA_dom_sf"/>
</dbReference>
<dbReference type="RefSeq" id="WP_118333254.1">
    <property type="nucleotide sequence ID" value="NZ_AP025567.1"/>
</dbReference>
<evidence type="ECO:0000259" key="2">
    <source>
        <dbReference type="PROSITE" id="PS50846"/>
    </source>
</evidence>
<reference evidence="3 4" key="1">
    <citation type="submission" date="2018-08" db="EMBL/GenBank/DDBJ databases">
        <title>A genome reference for cultivated species of the human gut microbiota.</title>
        <authorList>
            <person name="Zou Y."/>
            <person name="Xue W."/>
            <person name="Luo G."/>
        </authorList>
    </citation>
    <scope>NUCLEOTIDE SEQUENCE [LARGE SCALE GENOMIC DNA]</scope>
    <source>
        <strain evidence="3 4">AM07-24</strain>
    </source>
</reference>
<gene>
    <name evidence="3" type="ORF">DW099_00875</name>
</gene>
<dbReference type="PROSITE" id="PS01047">
    <property type="entry name" value="HMA_1"/>
    <property type="match status" value="1"/>
</dbReference>
<dbReference type="Pfam" id="PF00403">
    <property type="entry name" value="HMA"/>
    <property type="match status" value="1"/>
</dbReference>
<keyword evidence="4" id="KW-1185">Reference proteome</keyword>
<sequence>MKKTIKLIDLDCAHCAAKIENAVKKLDGVDDASVNFMSQKMILEADDEYFDQVLTEAVKIVKKIEPDVTVKL</sequence>
<name>A0A415E5V3_9FIRM</name>
<dbReference type="Gene3D" id="3.30.70.100">
    <property type="match status" value="1"/>
</dbReference>
<evidence type="ECO:0000256" key="1">
    <source>
        <dbReference type="ARBA" id="ARBA00022723"/>
    </source>
</evidence>
<comment type="caution">
    <text evidence="3">The sequence shown here is derived from an EMBL/GenBank/DDBJ whole genome shotgun (WGS) entry which is preliminary data.</text>
</comment>
<protein>
    <submittedName>
        <fullName evidence="3">Heavy metal transporter</fullName>
    </submittedName>
</protein>
<dbReference type="InterPro" id="IPR017969">
    <property type="entry name" value="Heavy-metal-associated_CS"/>
</dbReference>
<dbReference type="STRING" id="1776384.GCA_900086585_02450"/>
<accession>A0A415E5V3</accession>
<dbReference type="CDD" id="cd00371">
    <property type="entry name" value="HMA"/>
    <property type="match status" value="1"/>
</dbReference>
<evidence type="ECO:0000313" key="4">
    <source>
        <dbReference type="Proteomes" id="UP000284841"/>
    </source>
</evidence>
<dbReference type="EMBL" id="QRMS01000001">
    <property type="protein sequence ID" value="RHJ89157.1"/>
    <property type="molecule type" value="Genomic_DNA"/>
</dbReference>